<evidence type="ECO:0000256" key="1">
    <source>
        <dbReference type="ARBA" id="ARBA00004141"/>
    </source>
</evidence>
<keyword evidence="14" id="KW-1185">Reference proteome</keyword>
<evidence type="ECO:0000256" key="5">
    <source>
        <dbReference type="ARBA" id="ARBA00022989"/>
    </source>
</evidence>
<feature type="compositionally biased region" description="Polar residues" evidence="7">
    <location>
        <begin position="27"/>
        <end position="37"/>
    </location>
</feature>
<dbReference type="InterPro" id="IPR003864">
    <property type="entry name" value="CSC1/OSCA1-like_7TM"/>
</dbReference>
<dbReference type="InterPro" id="IPR027815">
    <property type="entry name" value="CSC1/OSCA1-like_cyt"/>
</dbReference>
<protein>
    <recommendedName>
        <fullName evidence="15">DUF221-domain-containing protein</fullName>
    </recommendedName>
</protein>
<keyword evidence="6 8" id="KW-0472">Membrane</keyword>
<evidence type="ECO:0008006" key="15">
    <source>
        <dbReference type="Google" id="ProtNLM"/>
    </source>
</evidence>
<keyword evidence="5 8" id="KW-1133">Transmembrane helix</keyword>
<dbReference type="Pfam" id="PF12621">
    <property type="entry name" value="PHM7_ext"/>
    <property type="match status" value="1"/>
</dbReference>
<comment type="similarity">
    <text evidence="2">Belongs to the CSC1 (TC 1.A.17) family.</text>
</comment>
<name>A0AAJ0HNV7_9PEZI</name>
<feature type="compositionally biased region" description="Polar residues" evidence="7">
    <location>
        <begin position="310"/>
        <end position="325"/>
    </location>
</feature>
<evidence type="ECO:0000259" key="11">
    <source>
        <dbReference type="Pfam" id="PF13967"/>
    </source>
</evidence>
<feature type="region of interest" description="Disordered" evidence="7">
    <location>
        <begin position="301"/>
        <end position="330"/>
    </location>
</feature>
<evidence type="ECO:0000256" key="4">
    <source>
        <dbReference type="ARBA" id="ARBA00022692"/>
    </source>
</evidence>
<keyword evidence="4 8" id="KW-0812">Transmembrane</keyword>
<feature type="domain" description="10TM putative phosphate transporter extracellular tail" evidence="10">
    <location>
        <begin position="927"/>
        <end position="1016"/>
    </location>
</feature>
<evidence type="ECO:0000259" key="12">
    <source>
        <dbReference type="Pfam" id="PF14703"/>
    </source>
</evidence>
<feature type="transmembrane region" description="Helical" evidence="8">
    <location>
        <begin position="184"/>
        <end position="203"/>
    </location>
</feature>
<evidence type="ECO:0000256" key="2">
    <source>
        <dbReference type="ARBA" id="ARBA00007779"/>
    </source>
</evidence>
<accession>A0AAJ0HNV7</accession>
<feature type="transmembrane region" description="Helical" evidence="8">
    <location>
        <begin position="60"/>
        <end position="78"/>
    </location>
</feature>
<organism evidence="13 14">
    <name type="scientific">Lasiosphaeria hispida</name>
    <dbReference type="NCBI Taxonomy" id="260671"/>
    <lineage>
        <taxon>Eukaryota</taxon>
        <taxon>Fungi</taxon>
        <taxon>Dikarya</taxon>
        <taxon>Ascomycota</taxon>
        <taxon>Pezizomycotina</taxon>
        <taxon>Sordariomycetes</taxon>
        <taxon>Sordariomycetidae</taxon>
        <taxon>Sordariales</taxon>
        <taxon>Lasiosphaeriaceae</taxon>
        <taxon>Lasiosphaeria</taxon>
    </lineage>
</organism>
<reference evidence="13" key="2">
    <citation type="submission" date="2023-06" db="EMBL/GenBank/DDBJ databases">
        <authorList>
            <consortium name="Lawrence Berkeley National Laboratory"/>
            <person name="Haridas S."/>
            <person name="Hensen N."/>
            <person name="Bonometti L."/>
            <person name="Westerberg I."/>
            <person name="Brannstrom I.O."/>
            <person name="Guillou S."/>
            <person name="Cros-Aarteil S."/>
            <person name="Calhoun S."/>
            <person name="Kuo A."/>
            <person name="Mondo S."/>
            <person name="Pangilinan J."/>
            <person name="Riley R."/>
            <person name="Labutti K."/>
            <person name="Andreopoulos B."/>
            <person name="Lipzen A."/>
            <person name="Chen C."/>
            <person name="Yanf M."/>
            <person name="Daum C."/>
            <person name="Ng V."/>
            <person name="Clum A."/>
            <person name="Steindorff A."/>
            <person name="Ohm R."/>
            <person name="Martin F."/>
            <person name="Silar P."/>
            <person name="Natvig D."/>
            <person name="Lalanne C."/>
            <person name="Gautier V."/>
            <person name="Ament-Velasquez S.L."/>
            <person name="Kruys A."/>
            <person name="Hutchinson M.I."/>
            <person name="Powell A.J."/>
            <person name="Barry K."/>
            <person name="Miller A.N."/>
            <person name="Grigoriev I.V."/>
            <person name="Debuchy R."/>
            <person name="Gladieux P."/>
            <person name="Thoren M.H."/>
            <person name="Johannesson H."/>
        </authorList>
    </citation>
    <scope>NUCLEOTIDE SEQUENCE</scope>
    <source>
        <strain evidence="13">CBS 955.72</strain>
    </source>
</reference>
<feature type="transmembrane region" description="Helical" evidence="8">
    <location>
        <begin position="543"/>
        <end position="567"/>
    </location>
</feature>
<dbReference type="GO" id="GO:0005227">
    <property type="term" value="F:calcium-activated cation channel activity"/>
    <property type="evidence" value="ECO:0007669"/>
    <property type="project" value="InterPro"/>
</dbReference>
<dbReference type="AlphaFoldDB" id="A0AAJ0HNV7"/>
<feature type="transmembrane region" description="Helical" evidence="8">
    <location>
        <begin position="776"/>
        <end position="793"/>
    </location>
</feature>
<dbReference type="InterPro" id="IPR032880">
    <property type="entry name" value="CSC1/OSCA1-like_N"/>
</dbReference>
<feature type="compositionally biased region" description="Basic and acidic residues" evidence="7">
    <location>
        <begin position="354"/>
        <end position="372"/>
    </location>
</feature>
<evidence type="ECO:0000256" key="3">
    <source>
        <dbReference type="ARBA" id="ARBA00022448"/>
    </source>
</evidence>
<dbReference type="PANTHER" id="PTHR13018:SF53">
    <property type="entry name" value="DUF221 DOMAIN PROTEIN"/>
    <property type="match status" value="1"/>
</dbReference>
<feature type="region of interest" description="Disordered" evidence="7">
    <location>
        <begin position="342"/>
        <end position="376"/>
    </location>
</feature>
<feature type="transmembrane region" description="Helical" evidence="8">
    <location>
        <begin position="636"/>
        <end position="657"/>
    </location>
</feature>
<dbReference type="PANTHER" id="PTHR13018">
    <property type="entry name" value="PROBABLE MEMBRANE PROTEIN DUF221-RELATED"/>
    <property type="match status" value="1"/>
</dbReference>
<evidence type="ECO:0000256" key="7">
    <source>
        <dbReference type="SAM" id="MobiDB-lite"/>
    </source>
</evidence>
<dbReference type="EMBL" id="JAUIQD010000003">
    <property type="protein sequence ID" value="KAK3358188.1"/>
    <property type="molecule type" value="Genomic_DNA"/>
</dbReference>
<comment type="caution">
    <text evidence="13">The sequence shown here is derived from an EMBL/GenBank/DDBJ whole genome shotgun (WGS) entry which is preliminary data.</text>
</comment>
<dbReference type="Proteomes" id="UP001275084">
    <property type="component" value="Unassembled WGS sequence"/>
</dbReference>
<feature type="transmembrane region" description="Helical" evidence="8">
    <location>
        <begin position="137"/>
        <end position="157"/>
    </location>
</feature>
<reference evidence="13" key="1">
    <citation type="journal article" date="2023" name="Mol. Phylogenet. Evol.">
        <title>Genome-scale phylogeny and comparative genomics of the fungal order Sordariales.</title>
        <authorList>
            <person name="Hensen N."/>
            <person name="Bonometti L."/>
            <person name="Westerberg I."/>
            <person name="Brannstrom I.O."/>
            <person name="Guillou S."/>
            <person name="Cros-Aarteil S."/>
            <person name="Calhoun S."/>
            <person name="Haridas S."/>
            <person name="Kuo A."/>
            <person name="Mondo S."/>
            <person name="Pangilinan J."/>
            <person name="Riley R."/>
            <person name="LaButti K."/>
            <person name="Andreopoulos B."/>
            <person name="Lipzen A."/>
            <person name="Chen C."/>
            <person name="Yan M."/>
            <person name="Daum C."/>
            <person name="Ng V."/>
            <person name="Clum A."/>
            <person name="Steindorff A."/>
            <person name="Ohm R.A."/>
            <person name="Martin F."/>
            <person name="Silar P."/>
            <person name="Natvig D.O."/>
            <person name="Lalanne C."/>
            <person name="Gautier V."/>
            <person name="Ament-Velasquez S.L."/>
            <person name="Kruys A."/>
            <person name="Hutchinson M.I."/>
            <person name="Powell A.J."/>
            <person name="Barry K."/>
            <person name="Miller A.N."/>
            <person name="Grigoriev I.V."/>
            <person name="Debuchy R."/>
            <person name="Gladieux P."/>
            <person name="Hiltunen Thoren M."/>
            <person name="Johannesson H."/>
        </authorList>
    </citation>
    <scope>NUCLEOTIDE SEQUENCE</scope>
    <source>
        <strain evidence="13">CBS 955.72</strain>
    </source>
</reference>
<gene>
    <name evidence="13" type="ORF">B0T25DRAFT_541122</name>
</gene>
<dbReference type="Pfam" id="PF02714">
    <property type="entry name" value="RSN1_7TM"/>
    <property type="match status" value="1"/>
</dbReference>
<proteinExistence type="inferred from homology"/>
<feature type="domain" description="CSC1/OSCA1-like N-terminal transmembrane" evidence="11">
    <location>
        <begin position="57"/>
        <end position="205"/>
    </location>
</feature>
<evidence type="ECO:0000259" key="9">
    <source>
        <dbReference type="Pfam" id="PF02714"/>
    </source>
</evidence>
<feature type="domain" description="CSC1/OSCA1-like 7TM region" evidence="9">
    <location>
        <begin position="495"/>
        <end position="767"/>
    </location>
</feature>
<feature type="transmembrane region" description="Helical" evidence="8">
    <location>
        <begin position="748"/>
        <end position="769"/>
    </location>
</feature>
<feature type="transmembrane region" description="Helical" evidence="8">
    <location>
        <begin position="701"/>
        <end position="728"/>
    </location>
</feature>
<feature type="region of interest" description="Disordered" evidence="7">
    <location>
        <begin position="19"/>
        <end position="47"/>
    </location>
</feature>
<evidence type="ECO:0000313" key="14">
    <source>
        <dbReference type="Proteomes" id="UP001275084"/>
    </source>
</evidence>
<keyword evidence="3" id="KW-0813">Transport</keyword>
<dbReference type="InterPro" id="IPR045122">
    <property type="entry name" value="Csc1-like"/>
</dbReference>
<evidence type="ECO:0000259" key="10">
    <source>
        <dbReference type="Pfam" id="PF12621"/>
    </source>
</evidence>
<comment type="subcellular location">
    <subcellularLocation>
        <location evidence="1">Membrane</location>
        <topology evidence="1">Multi-pass membrane protein</topology>
    </subcellularLocation>
</comment>
<sequence>MEWNAQILHVLTRRFNESDDPRIGSGRDNSTGGTLSHTDGILPTGDTQSDSSSLASLGSTFYPVLVYSAICLTVFVVLRRKCPRVYAPRSLSALRDTEDPIPQLPDGWFNWIRPFLAIDDNYILNNCSLDAFFFLRFLRILSIICLIGACLIWPVLLPVHGTGGVGMKDLDLLTIGNIKFPLRFYAHVAVAWIFFGFVLFMICRECIYYVNLRQAYLLSPNYSKRLSSRTVLFTCIPKPYLEEAKLRKLFGDSAKNIWIPRNTRFLRGLVEDRERAADRLGQAELRLIRLTNTTRNRFLKKNPAKLIPIQPTSATPSVSQGSSTQDDVEKGKIYSTVRFAERQVSGLDNPSSPEPHEANNEKPEDPEYKHPYGLDPSLPDVRGSVAAMWIPAEKRPSHRPIANFGRKVDTIRWSRARLKALNRDIWKLRRKHRGGEGAPLSAAFIEFDTQANAQAAFQILAHHQPLNMSPRFIGIKPEEIIWSSLRIRWWEHIMRRFLMMGLITAAIVFWSLPSAFVGGISNINSLSEMLPFLSFIKKLPEAILGVIQGLLPAIALSMLMAAVPMMLRACGRMAGIPSHALVELFVQNGYFAFQIVQVFLVTTLTSAASAALTEIIQNPLSVKDLLSKNLPKASNFYLSYILVQCLAAGTANLANFFDLFRHQVLGSATVNPGKRYQRWRRLTEIHWGSEFPRFTNLGVIAISYSCIAPLILIFAGLGMYFISFTYRYNILFVFSSDLDTMGLFYPRALMQLMFGLYVAEVCLIGLFALKSAFGPLLLMLLFFIFTALVHISLNEAVTPLLYNLPRTLALEQDIGPIADDSSAPGDEPAGQRPEYEGGLAANYYDTEEHFGDEPEPPALHDLDTDIQMRGIEGSSSLKYAFAEWTKQAIAARFKQEAEESGLTIALEKIKTWLTPDPNRQPNFIMAWFHPEIYQDFRKLQPSVNPGPECAELPEDYGRKAYQPPEMWRPAPRLWIPKDEARVSRQEVAHTKDAIFISDRGCWLNEKGRVLCDMEESPLLEQRVVY</sequence>
<evidence type="ECO:0000313" key="13">
    <source>
        <dbReference type="EMBL" id="KAK3358188.1"/>
    </source>
</evidence>
<feature type="domain" description="CSC1/OSCA1-like cytosolic" evidence="12">
    <location>
        <begin position="228"/>
        <end position="483"/>
    </location>
</feature>
<evidence type="ECO:0000256" key="8">
    <source>
        <dbReference type="SAM" id="Phobius"/>
    </source>
</evidence>
<dbReference type="Pfam" id="PF14703">
    <property type="entry name" value="PHM7_cyt"/>
    <property type="match status" value="1"/>
</dbReference>
<dbReference type="Pfam" id="PF13967">
    <property type="entry name" value="RSN1_TM"/>
    <property type="match status" value="1"/>
</dbReference>
<dbReference type="GO" id="GO:0005886">
    <property type="term" value="C:plasma membrane"/>
    <property type="evidence" value="ECO:0007669"/>
    <property type="project" value="TreeGrafter"/>
</dbReference>
<feature type="transmembrane region" description="Helical" evidence="8">
    <location>
        <begin position="588"/>
        <end position="616"/>
    </location>
</feature>
<dbReference type="InterPro" id="IPR022257">
    <property type="entry name" value="PHM7_ext"/>
</dbReference>
<feature type="transmembrane region" description="Helical" evidence="8">
    <location>
        <begin position="497"/>
        <end position="523"/>
    </location>
</feature>
<evidence type="ECO:0000256" key="6">
    <source>
        <dbReference type="ARBA" id="ARBA00023136"/>
    </source>
</evidence>